<accession>A0A6A5AAB6</accession>
<feature type="compositionally biased region" description="Low complexity" evidence="1">
    <location>
        <begin position="422"/>
        <end position="432"/>
    </location>
</feature>
<feature type="compositionally biased region" description="Basic and acidic residues" evidence="1">
    <location>
        <begin position="193"/>
        <end position="205"/>
    </location>
</feature>
<sequence length="727" mass="82385">MDNCQYNHERRVEQKRWSEAVQWLKLQREALQLGDKGPDRDAKRQRLFDMDRQVRAQNQKRFAKSPPQRAPTNSPKQKTHTPVQWELPPRKPPVPRLHAATKGKRRQTHDYSSGHPPQPNHDGDGNNDAGDAVLRPPRRPATRRKRKVAPEPPPPAVEADKMSEDTQKRRQLARVYMEQQKAKRKERARQRRRQDEEEAVLRREQLEKLDAVRWQRVQESVALAKKSGGHVRSNPDNNREAPSSSSMTELLLGFRTLPPRSKKLQPTYEEDIIPLDNDDQITDSAQEEPNLDEDLWSSGDDQNTDEVVESDDGDDGDDRRCAVEVLSRTDPPPPPTSSSPPLLLLKLQALKQLTDQLTSRVGRLSNNNEVDLDDHDGATAQSTRNEERGSVDELDESNDVASSGDDEDAGPPHQHRPDRTAALEASSAPSASWQTPDIHLDAPPEPAPWQRSMDSEDRTPWWEDESESTRHVSSRVVLPPVVHVQSDTRLHQRYANGDGDETRTMTTTMEVHVSRSASLVDGNASSSTEDDDDKQVARWMALRQRRQLGEIRDEAAQVQLHPGHNDKLHSVGYRESPLFGPTSLQSARNHPMGDRREDDDDDAELDRLIHATRDAYSVVDMYAQQLFQQQQQNRITFELSAATENKDVPSLADRFEEIASDTDNRFQDDGRQDMDDLADSIRWPKDIHTTDEVSSTTAHEDYAHDDDDGPACGGYTGRSIEELLAEA</sequence>
<feature type="compositionally biased region" description="Basic residues" evidence="1">
    <location>
        <begin position="182"/>
        <end position="192"/>
    </location>
</feature>
<evidence type="ECO:0000313" key="2">
    <source>
        <dbReference type="EMBL" id="KAF0772524.1"/>
    </source>
</evidence>
<feature type="compositionally biased region" description="Basic residues" evidence="1">
    <location>
        <begin position="136"/>
        <end position="147"/>
    </location>
</feature>
<feature type="compositionally biased region" description="Basic and acidic residues" evidence="1">
    <location>
        <begin position="158"/>
        <end position="168"/>
    </location>
</feature>
<evidence type="ECO:0000256" key="1">
    <source>
        <dbReference type="SAM" id="MobiDB-lite"/>
    </source>
</evidence>
<protein>
    <submittedName>
        <fullName evidence="2">Uncharacterized protein</fullName>
    </submittedName>
</protein>
<organism evidence="2 3">
    <name type="scientific">Aphanomyces astaci</name>
    <name type="common">Crayfish plague agent</name>
    <dbReference type="NCBI Taxonomy" id="112090"/>
    <lineage>
        <taxon>Eukaryota</taxon>
        <taxon>Sar</taxon>
        <taxon>Stramenopiles</taxon>
        <taxon>Oomycota</taxon>
        <taxon>Saprolegniomycetes</taxon>
        <taxon>Saprolegniales</taxon>
        <taxon>Verrucalvaceae</taxon>
        <taxon>Aphanomyces</taxon>
    </lineage>
</organism>
<dbReference type="Proteomes" id="UP000469452">
    <property type="component" value="Unassembled WGS sequence"/>
</dbReference>
<dbReference type="EMBL" id="VJMI01004615">
    <property type="protein sequence ID" value="KAF0772524.1"/>
    <property type="molecule type" value="Genomic_DNA"/>
</dbReference>
<comment type="caution">
    <text evidence="2">The sequence shown here is derived from an EMBL/GenBank/DDBJ whole genome shotgun (WGS) entry which is preliminary data.</text>
</comment>
<feature type="compositionally biased region" description="Acidic residues" evidence="1">
    <location>
        <begin position="392"/>
        <end position="409"/>
    </location>
</feature>
<feature type="non-terminal residue" evidence="2">
    <location>
        <position position="727"/>
    </location>
</feature>
<feature type="region of interest" description="Disordered" evidence="1">
    <location>
        <begin position="223"/>
        <end position="343"/>
    </location>
</feature>
<feature type="compositionally biased region" description="Polar residues" evidence="1">
    <location>
        <begin position="70"/>
        <end position="82"/>
    </location>
</feature>
<name>A0A6A5AAB6_APHAT</name>
<feature type="compositionally biased region" description="Acidic residues" evidence="1">
    <location>
        <begin position="268"/>
        <end position="295"/>
    </location>
</feature>
<feature type="compositionally biased region" description="Acidic residues" evidence="1">
    <location>
        <begin position="302"/>
        <end position="316"/>
    </location>
</feature>
<feature type="compositionally biased region" description="Polar residues" evidence="1">
    <location>
        <begin position="234"/>
        <end position="248"/>
    </location>
</feature>
<feature type="region of interest" description="Disordered" evidence="1">
    <location>
        <begin position="31"/>
        <end position="205"/>
    </location>
</feature>
<dbReference type="AlphaFoldDB" id="A0A6A5AAB6"/>
<dbReference type="VEuPathDB" id="FungiDB:H257_13046"/>
<evidence type="ECO:0000313" key="3">
    <source>
        <dbReference type="Proteomes" id="UP000469452"/>
    </source>
</evidence>
<feature type="compositionally biased region" description="Basic and acidic residues" evidence="1">
    <location>
        <begin position="36"/>
        <end position="54"/>
    </location>
</feature>
<feature type="region of interest" description="Disordered" evidence="1">
    <location>
        <begin position="560"/>
        <end position="601"/>
    </location>
</feature>
<reference evidence="2 3" key="1">
    <citation type="submission" date="2019-06" db="EMBL/GenBank/DDBJ databases">
        <title>Genomics analysis of Aphanomyces spp. identifies a new class of oomycete effector associated with host adaptation.</title>
        <authorList>
            <person name="Gaulin E."/>
        </authorList>
    </citation>
    <scope>NUCLEOTIDE SEQUENCE [LARGE SCALE GENOMIC DNA]</scope>
    <source>
        <strain evidence="2 3">E</strain>
    </source>
</reference>
<feature type="region of interest" description="Disordered" evidence="1">
    <location>
        <begin position="359"/>
        <end position="466"/>
    </location>
</feature>
<proteinExistence type="predicted"/>
<gene>
    <name evidence="2" type="ORF">AaE_002282</name>
</gene>
<feature type="region of interest" description="Disordered" evidence="1">
    <location>
        <begin position="685"/>
        <end position="718"/>
    </location>
</feature>